<keyword evidence="2" id="KW-1185">Reference proteome</keyword>
<protein>
    <submittedName>
        <fullName evidence="1">Uncharacterized protein</fullName>
    </submittedName>
</protein>
<gene>
    <name evidence="1" type="ORF">MILVUS5_LOCUS35753</name>
</gene>
<sequence length="184" mass="20009">MALSRALFLFSLIVTIFSTMAMAKDFVVGDKNGWTLGVDYQTWAANKVFRVGDTLTFNYVAGKDSLVRVNGSDFQSCSVPLTAPVSSTGRNTILLTTTGRRWYISGFANHCKSGQKLVITVLPQQQDAWWSPVPSPSASPLPSSTPAPEAAPPSNAPWAAASVPRRSLLQKKLFQIFNRNMIAV</sequence>
<proteinExistence type="predicted"/>
<comment type="caution">
    <text evidence="1">The sequence shown here is derived from an EMBL/GenBank/DDBJ whole genome shotgun (WGS) entry which is preliminary data.</text>
</comment>
<accession>A0ACB0LUE4</accession>
<organism evidence="1 2">
    <name type="scientific">Trifolium pratense</name>
    <name type="common">Red clover</name>
    <dbReference type="NCBI Taxonomy" id="57577"/>
    <lineage>
        <taxon>Eukaryota</taxon>
        <taxon>Viridiplantae</taxon>
        <taxon>Streptophyta</taxon>
        <taxon>Embryophyta</taxon>
        <taxon>Tracheophyta</taxon>
        <taxon>Spermatophyta</taxon>
        <taxon>Magnoliopsida</taxon>
        <taxon>eudicotyledons</taxon>
        <taxon>Gunneridae</taxon>
        <taxon>Pentapetalae</taxon>
        <taxon>rosids</taxon>
        <taxon>fabids</taxon>
        <taxon>Fabales</taxon>
        <taxon>Fabaceae</taxon>
        <taxon>Papilionoideae</taxon>
        <taxon>50 kb inversion clade</taxon>
        <taxon>NPAAA clade</taxon>
        <taxon>Hologalegina</taxon>
        <taxon>IRL clade</taxon>
        <taxon>Trifolieae</taxon>
        <taxon>Trifolium</taxon>
    </lineage>
</organism>
<name>A0ACB0LUE4_TRIPR</name>
<dbReference type="EMBL" id="CASHSV030000615">
    <property type="protein sequence ID" value="CAJ2672053.1"/>
    <property type="molecule type" value="Genomic_DNA"/>
</dbReference>
<reference evidence="1" key="1">
    <citation type="submission" date="2023-10" db="EMBL/GenBank/DDBJ databases">
        <authorList>
            <person name="Rodriguez Cubillos JULIANA M."/>
            <person name="De Vega J."/>
        </authorList>
    </citation>
    <scope>NUCLEOTIDE SEQUENCE</scope>
</reference>
<evidence type="ECO:0000313" key="1">
    <source>
        <dbReference type="EMBL" id="CAJ2672053.1"/>
    </source>
</evidence>
<dbReference type="Proteomes" id="UP001177021">
    <property type="component" value="Unassembled WGS sequence"/>
</dbReference>
<evidence type="ECO:0000313" key="2">
    <source>
        <dbReference type="Proteomes" id="UP001177021"/>
    </source>
</evidence>